<evidence type="ECO:0000256" key="2">
    <source>
        <dbReference type="SAM" id="Phobius"/>
    </source>
</evidence>
<keyword evidence="4" id="KW-1185">Reference proteome</keyword>
<dbReference type="AlphaFoldDB" id="A0A7W9J595"/>
<reference evidence="3 4" key="1">
    <citation type="submission" date="2020-08" db="EMBL/GenBank/DDBJ databases">
        <title>Sequencing the genomes of 1000 actinobacteria strains.</title>
        <authorList>
            <person name="Klenk H.-P."/>
        </authorList>
    </citation>
    <scope>NUCLEOTIDE SEQUENCE [LARGE SCALE GENOMIC DNA]</scope>
    <source>
        <strain evidence="3 4">DSM 28967</strain>
    </source>
</reference>
<evidence type="ECO:0000313" key="3">
    <source>
        <dbReference type="EMBL" id="MBB5835886.1"/>
    </source>
</evidence>
<keyword evidence="2" id="KW-0812">Transmembrane</keyword>
<dbReference type="Proteomes" id="UP000549971">
    <property type="component" value="Unassembled WGS sequence"/>
</dbReference>
<keyword evidence="2" id="KW-0472">Membrane</keyword>
<feature type="region of interest" description="Disordered" evidence="1">
    <location>
        <begin position="99"/>
        <end position="119"/>
    </location>
</feature>
<name>A0A7W9J595_9ACTN</name>
<keyword evidence="2" id="KW-1133">Transmembrane helix</keyword>
<sequence>MAIAFGVIGWAAALLALPAGSVVALAVMAGVVGLAAAGTVPDPQNRSGRAEAARYMTWALRAAGGLVAVVGMLVVGGTGGLALTALLVVSSPAVVDRYRRRQQPRHPENLAASPSVRPERVHSATVPGPIVWPAPDTLTVQQLCLAWRASYTALQRAQTATDRALLVQVRAGYLDALEHHDSANFDRWLTSGARAAGDPARYLLRPPAPPQRSVADCTEADQQRHDEST</sequence>
<feature type="region of interest" description="Disordered" evidence="1">
    <location>
        <begin position="203"/>
        <end position="229"/>
    </location>
</feature>
<protein>
    <submittedName>
        <fullName evidence="3">Uncharacterized protein</fullName>
    </submittedName>
</protein>
<gene>
    <name evidence="3" type="ORF">HDA39_002620</name>
</gene>
<feature type="transmembrane region" description="Helical" evidence="2">
    <location>
        <begin position="66"/>
        <end position="95"/>
    </location>
</feature>
<accession>A0A7W9J595</accession>
<evidence type="ECO:0000313" key="4">
    <source>
        <dbReference type="Proteomes" id="UP000549971"/>
    </source>
</evidence>
<evidence type="ECO:0000256" key="1">
    <source>
        <dbReference type="SAM" id="MobiDB-lite"/>
    </source>
</evidence>
<proteinExistence type="predicted"/>
<dbReference type="RefSeq" id="WP_184795475.1">
    <property type="nucleotide sequence ID" value="NZ_JACHMY010000001.1"/>
</dbReference>
<comment type="caution">
    <text evidence="3">The sequence shown here is derived from an EMBL/GenBank/DDBJ whole genome shotgun (WGS) entry which is preliminary data.</text>
</comment>
<dbReference type="EMBL" id="JACHMY010000001">
    <property type="protein sequence ID" value="MBB5835886.1"/>
    <property type="molecule type" value="Genomic_DNA"/>
</dbReference>
<organism evidence="3 4">
    <name type="scientific">Kribbella italica</name>
    <dbReference type="NCBI Taxonomy" id="1540520"/>
    <lineage>
        <taxon>Bacteria</taxon>
        <taxon>Bacillati</taxon>
        <taxon>Actinomycetota</taxon>
        <taxon>Actinomycetes</taxon>
        <taxon>Propionibacteriales</taxon>
        <taxon>Kribbellaceae</taxon>
        <taxon>Kribbella</taxon>
    </lineage>
</organism>